<dbReference type="GO" id="GO:0009307">
    <property type="term" value="P:DNA restriction-modification system"/>
    <property type="evidence" value="ECO:0007669"/>
    <property type="project" value="UniProtKB-KW"/>
</dbReference>
<comment type="caution">
    <text evidence="5">The sequence shown here is derived from an EMBL/GenBank/DDBJ whole genome shotgun (WGS) entry which is preliminary data.</text>
</comment>
<dbReference type="SUPFAM" id="SSF116734">
    <property type="entry name" value="DNA methylase specificity domain"/>
    <property type="match status" value="2"/>
</dbReference>
<feature type="domain" description="Type I restriction modification DNA specificity" evidence="4">
    <location>
        <begin position="210"/>
        <end position="369"/>
    </location>
</feature>
<dbReference type="Pfam" id="PF01420">
    <property type="entry name" value="Methylase_S"/>
    <property type="match status" value="1"/>
</dbReference>
<keyword evidence="5" id="KW-0255">Endonuclease</keyword>
<evidence type="ECO:0000256" key="3">
    <source>
        <dbReference type="ARBA" id="ARBA00023125"/>
    </source>
</evidence>
<evidence type="ECO:0000256" key="2">
    <source>
        <dbReference type="ARBA" id="ARBA00022747"/>
    </source>
</evidence>
<dbReference type="InterPro" id="IPR044946">
    <property type="entry name" value="Restrct_endonuc_typeI_TRD_sf"/>
</dbReference>
<organism evidence="5 6">
    <name type="scientific">Winogradskyella arenosi</name>
    <dbReference type="NCBI Taxonomy" id="533325"/>
    <lineage>
        <taxon>Bacteria</taxon>
        <taxon>Pseudomonadati</taxon>
        <taxon>Bacteroidota</taxon>
        <taxon>Flavobacteriia</taxon>
        <taxon>Flavobacteriales</taxon>
        <taxon>Flavobacteriaceae</taxon>
        <taxon>Winogradskyella</taxon>
    </lineage>
</organism>
<protein>
    <submittedName>
        <fullName evidence="5">Restriction endonuclease S subunit</fullName>
    </submittedName>
</protein>
<keyword evidence="6" id="KW-1185">Reference proteome</keyword>
<dbReference type="InterPro" id="IPR052021">
    <property type="entry name" value="Type-I_RS_S_subunit"/>
</dbReference>
<keyword evidence="3" id="KW-0238">DNA-binding</keyword>
<keyword evidence="2" id="KW-0680">Restriction system</keyword>
<dbReference type="InterPro" id="IPR000055">
    <property type="entry name" value="Restrct_endonuc_typeI_TRD"/>
</dbReference>
<keyword evidence="5" id="KW-0378">Hydrolase</keyword>
<evidence type="ECO:0000256" key="1">
    <source>
        <dbReference type="ARBA" id="ARBA00010923"/>
    </source>
</evidence>
<dbReference type="GO" id="GO:0003677">
    <property type="term" value="F:DNA binding"/>
    <property type="evidence" value="ECO:0007669"/>
    <property type="project" value="UniProtKB-KW"/>
</dbReference>
<dbReference type="EMBL" id="QPJO01000001">
    <property type="protein sequence ID" value="RCW93624.1"/>
    <property type="molecule type" value="Genomic_DNA"/>
</dbReference>
<evidence type="ECO:0000313" key="6">
    <source>
        <dbReference type="Proteomes" id="UP000253436"/>
    </source>
</evidence>
<comment type="similarity">
    <text evidence="1">Belongs to the type-I restriction system S methylase family.</text>
</comment>
<dbReference type="AlphaFoldDB" id="A0A368ZIQ3"/>
<dbReference type="Proteomes" id="UP000253436">
    <property type="component" value="Unassembled WGS sequence"/>
</dbReference>
<accession>A0A368ZIQ3</accession>
<name>A0A368ZIQ3_9FLAO</name>
<dbReference type="PANTHER" id="PTHR30408:SF12">
    <property type="entry name" value="TYPE I RESTRICTION ENZYME MJAVIII SPECIFICITY SUBUNIT"/>
    <property type="match status" value="1"/>
</dbReference>
<keyword evidence="5" id="KW-0540">Nuclease</keyword>
<reference evidence="5 6" key="1">
    <citation type="submission" date="2018-07" db="EMBL/GenBank/DDBJ databases">
        <title>Genomic Encyclopedia of Type Strains, Phase III (KMG-III): the genomes of soil and plant-associated and newly described type strains.</title>
        <authorList>
            <person name="Whitman W."/>
        </authorList>
    </citation>
    <scope>NUCLEOTIDE SEQUENCE [LARGE SCALE GENOMIC DNA]</scope>
    <source>
        <strain evidence="5 6">CECT 7958</strain>
    </source>
</reference>
<evidence type="ECO:0000313" key="5">
    <source>
        <dbReference type="EMBL" id="RCW93624.1"/>
    </source>
</evidence>
<dbReference type="OrthoDB" id="9816225at2"/>
<gene>
    <name evidence="5" type="ORF">DFQ08_101421</name>
</gene>
<proteinExistence type="inferred from homology"/>
<dbReference type="CDD" id="cd17274">
    <property type="entry name" value="RMtype1_S_Eco540ANI-TRD1-CR1_like"/>
    <property type="match status" value="1"/>
</dbReference>
<dbReference type="PANTHER" id="PTHR30408">
    <property type="entry name" value="TYPE-1 RESTRICTION ENZYME ECOKI SPECIFICITY PROTEIN"/>
    <property type="match status" value="1"/>
</dbReference>
<dbReference type="GO" id="GO:0004519">
    <property type="term" value="F:endonuclease activity"/>
    <property type="evidence" value="ECO:0007669"/>
    <property type="project" value="UniProtKB-KW"/>
</dbReference>
<dbReference type="Gene3D" id="3.90.220.20">
    <property type="entry name" value="DNA methylase specificity domains"/>
    <property type="match status" value="2"/>
</dbReference>
<sequence>MMSLEYKKLNEVLDYEQPSKYIVKTTDYDDSFETPVLTAGKSFLLGYTKEKEGVFKNVPAIIFDDFTTSFHYVDFPFKVKSSAMKILTAKGGFVDLKYVYLQMKQVRIDTQLHKRYWISRFSNKEIPFPKIDLENNYSKTQKHIAQILDDAAALRDKTKLLLEEYDALAQSIFLDMFGDPGVNDKNWKFEEFGSYINVLTDYHANGSYQILSKNVELSNDKDYALMVRTTDLENNNFETDVNYITEKAYNFLKKSKVYGGEIIINKIGSAGKVYLMPYLDRPVSLGMNAFMLRLKPSMNSLFAYFYLHTKYGEWQISKRVKGAVTKTIRKDAVRAIPIIVPPIELQNQFAEKIALIDQQKALAKQELQESEDLFNCLLQKAFKGELV</sequence>
<evidence type="ECO:0000259" key="4">
    <source>
        <dbReference type="Pfam" id="PF01420"/>
    </source>
</evidence>